<accession>A0AAV4GQV3</accession>
<proteinExistence type="predicted"/>
<organism evidence="1 2">
    <name type="scientific">Elysia marginata</name>
    <dbReference type="NCBI Taxonomy" id="1093978"/>
    <lineage>
        <taxon>Eukaryota</taxon>
        <taxon>Metazoa</taxon>
        <taxon>Spiralia</taxon>
        <taxon>Lophotrochozoa</taxon>
        <taxon>Mollusca</taxon>
        <taxon>Gastropoda</taxon>
        <taxon>Heterobranchia</taxon>
        <taxon>Euthyneura</taxon>
        <taxon>Panpulmonata</taxon>
        <taxon>Sacoglossa</taxon>
        <taxon>Placobranchoidea</taxon>
        <taxon>Plakobranchidae</taxon>
        <taxon>Elysia</taxon>
    </lineage>
</organism>
<gene>
    <name evidence="1" type="ORF">ElyMa_002499700</name>
</gene>
<comment type="caution">
    <text evidence="1">The sequence shown here is derived from an EMBL/GenBank/DDBJ whole genome shotgun (WGS) entry which is preliminary data.</text>
</comment>
<dbReference type="Proteomes" id="UP000762676">
    <property type="component" value="Unassembled WGS sequence"/>
</dbReference>
<dbReference type="AlphaFoldDB" id="A0AAV4GQV3"/>
<sequence>MACLSKKVWDNTMLTFNTKIRVYQACVLSRRLNGSESWTLYSHQERRQDVFRMRNLRRLLSIILAKSGYKHKRISPGVHAKPLCYSLPETSAFAWPCVSNGRLSHSKGLPVRRARLRFMSYRTTYPALQSKDVCKKDLKTCGI</sequence>
<reference evidence="1 2" key="1">
    <citation type="journal article" date="2021" name="Elife">
        <title>Chloroplast acquisition without the gene transfer in kleptoplastic sea slugs, Plakobranchus ocellatus.</title>
        <authorList>
            <person name="Maeda T."/>
            <person name="Takahashi S."/>
            <person name="Yoshida T."/>
            <person name="Shimamura S."/>
            <person name="Takaki Y."/>
            <person name="Nagai Y."/>
            <person name="Toyoda A."/>
            <person name="Suzuki Y."/>
            <person name="Arimoto A."/>
            <person name="Ishii H."/>
            <person name="Satoh N."/>
            <person name="Nishiyama T."/>
            <person name="Hasebe M."/>
            <person name="Maruyama T."/>
            <person name="Minagawa J."/>
            <person name="Obokata J."/>
            <person name="Shigenobu S."/>
        </authorList>
    </citation>
    <scope>NUCLEOTIDE SEQUENCE [LARGE SCALE GENOMIC DNA]</scope>
</reference>
<evidence type="ECO:0000313" key="2">
    <source>
        <dbReference type="Proteomes" id="UP000762676"/>
    </source>
</evidence>
<evidence type="ECO:0000313" key="1">
    <source>
        <dbReference type="EMBL" id="GFR87686.1"/>
    </source>
</evidence>
<keyword evidence="2" id="KW-1185">Reference proteome</keyword>
<name>A0AAV4GQV3_9GAST</name>
<protein>
    <submittedName>
        <fullName evidence="1">Uncharacterized protein</fullName>
    </submittedName>
</protein>
<dbReference type="EMBL" id="BMAT01005106">
    <property type="protein sequence ID" value="GFR87686.1"/>
    <property type="molecule type" value="Genomic_DNA"/>
</dbReference>